<evidence type="ECO:0000256" key="2">
    <source>
        <dbReference type="ARBA" id="ARBA00023002"/>
    </source>
</evidence>
<dbReference type="OrthoDB" id="9983560at2759"/>
<organism evidence="4 5">
    <name type="scientific">Hermanssonia centrifuga</name>
    <dbReference type="NCBI Taxonomy" id="98765"/>
    <lineage>
        <taxon>Eukaryota</taxon>
        <taxon>Fungi</taxon>
        <taxon>Dikarya</taxon>
        <taxon>Basidiomycota</taxon>
        <taxon>Agaricomycotina</taxon>
        <taxon>Agaricomycetes</taxon>
        <taxon>Polyporales</taxon>
        <taxon>Meruliaceae</taxon>
        <taxon>Hermanssonia</taxon>
    </lineage>
</organism>
<dbReference type="InterPro" id="IPR036318">
    <property type="entry name" value="FAD-bd_PCMH-like_sf"/>
</dbReference>
<name>A0A2R6NPF5_9APHY</name>
<keyword evidence="5" id="KW-1185">Reference proteome</keyword>
<keyword evidence="2" id="KW-0560">Oxidoreductase</keyword>
<reference evidence="4 5" key="1">
    <citation type="submission" date="2018-02" db="EMBL/GenBank/DDBJ databases">
        <title>Genome sequence of the basidiomycete white-rot fungus Phlebia centrifuga.</title>
        <authorList>
            <person name="Granchi Z."/>
            <person name="Peng M."/>
            <person name="de Vries R.P."/>
            <person name="Hilden K."/>
            <person name="Makela M.R."/>
            <person name="Grigoriev I."/>
            <person name="Riley R."/>
        </authorList>
    </citation>
    <scope>NUCLEOTIDE SEQUENCE [LARGE SCALE GENOMIC DNA]</scope>
    <source>
        <strain evidence="4 5">FBCC195</strain>
    </source>
</reference>
<evidence type="ECO:0000313" key="4">
    <source>
        <dbReference type="EMBL" id="PSR74369.1"/>
    </source>
</evidence>
<dbReference type="AlphaFoldDB" id="A0A2R6NPF5"/>
<keyword evidence="3" id="KW-0732">Signal</keyword>
<proteinExistence type="inferred from homology"/>
<comment type="caution">
    <text evidence="4">The sequence shown here is derived from an EMBL/GenBank/DDBJ whole genome shotgun (WGS) entry which is preliminary data.</text>
</comment>
<evidence type="ECO:0000256" key="3">
    <source>
        <dbReference type="SAM" id="SignalP"/>
    </source>
</evidence>
<accession>A0A2R6NPF5</accession>
<dbReference type="Proteomes" id="UP000186601">
    <property type="component" value="Unassembled WGS sequence"/>
</dbReference>
<dbReference type="Gene3D" id="3.30.465.10">
    <property type="match status" value="2"/>
</dbReference>
<feature type="chain" id="PRO_5015350397" description="FAD-binding PCMH-type domain-containing protein" evidence="3">
    <location>
        <begin position="19"/>
        <end position="442"/>
    </location>
</feature>
<dbReference type="GO" id="GO:0050660">
    <property type="term" value="F:flavin adenine dinucleotide binding"/>
    <property type="evidence" value="ECO:0007669"/>
    <property type="project" value="InterPro"/>
</dbReference>
<evidence type="ECO:0000313" key="5">
    <source>
        <dbReference type="Proteomes" id="UP000186601"/>
    </source>
</evidence>
<comment type="similarity">
    <text evidence="1">Belongs to the oxygen-dependent FAD-linked oxidoreductase family.</text>
</comment>
<evidence type="ECO:0008006" key="6">
    <source>
        <dbReference type="Google" id="ProtNLM"/>
    </source>
</evidence>
<sequence>MSVAWFFGTLLSVVATTAQDSDSTLTLLARSSQGASAGEWTNLNVTVDGRLHTAVPFELPCFSKYGGLPVTTDAAACTSIQENYTDPNFRAAHFGAYMDIDVQSVEDIQAAYAFSKTTGVQLSVKNTGHDYKGRSSGKGTLSLWISFNQTFFPEKCATKYTAITIGVQLKVVTPDGQLRVANECQNQDLFWALRGGGGSAFGVLTELTLRVEPQLTLQAAIITFPANSTNLYPWYNLTVYNSLRWGYDGWGGHISGPSLVHVTPNLNKSEAQASMQVAVDFAVSQGGSGIIDELPSWYAFFTKYVVIAEAPVGPEVMLGSRLINTTLFATEEGRTALSDAIRDVLPFSSPYIVVGTPFLYPYVEGTTSVTPAWRHSLWHVSCIIYGLHSTRADLVGQFSVPGQFHFNSTLEERKSVYEEVGQHIQVFRDLTPGSGAYFVSTL</sequence>
<feature type="signal peptide" evidence="3">
    <location>
        <begin position="1"/>
        <end position="18"/>
    </location>
</feature>
<dbReference type="InterPro" id="IPR050432">
    <property type="entry name" value="FAD-linked_Oxidoreductases_BP"/>
</dbReference>
<gene>
    <name evidence="4" type="ORF">PHLCEN_2v9877</name>
</gene>
<dbReference type="PANTHER" id="PTHR13878">
    <property type="entry name" value="GULONOLACTONE OXIDASE"/>
    <property type="match status" value="1"/>
</dbReference>
<dbReference type="GO" id="GO:0016491">
    <property type="term" value="F:oxidoreductase activity"/>
    <property type="evidence" value="ECO:0007669"/>
    <property type="project" value="UniProtKB-KW"/>
</dbReference>
<protein>
    <recommendedName>
        <fullName evidence="6">FAD-binding PCMH-type domain-containing protein</fullName>
    </recommendedName>
</protein>
<dbReference type="SUPFAM" id="SSF56176">
    <property type="entry name" value="FAD-binding/transporter-associated domain-like"/>
    <property type="match status" value="1"/>
</dbReference>
<evidence type="ECO:0000256" key="1">
    <source>
        <dbReference type="ARBA" id="ARBA00005466"/>
    </source>
</evidence>
<dbReference type="InterPro" id="IPR016169">
    <property type="entry name" value="FAD-bd_PCMH_sub2"/>
</dbReference>
<dbReference type="PANTHER" id="PTHR13878:SF91">
    <property type="entry name" value="FAD BINDING DOMAIN PROTEIN (AFU_ORTHOLOGUE AFUA_6G12070)-RELATED"/>
    <property type="match status" value="1"/>
</dbReference>
<dbReference type="EMBL" id="MLYV02000990">
    <property type="protein sequence ID" value="PSR74369.1"/>
    <property type="molecule type" value="Genomic_DNA"/>
</dbReference>
<dbReference type="STRING" id="98765.A0A2R6NPF5"/>